<evidence type="ECO:0000256" key="3">
    <source>
        <dbReference type="ARBA" id="ARBA00023002"/>
    </source>
</evidence>
<comment type="caution">
    <text evidence="7">The sequence shown here is derived from an EMBL/GenBank/DDBJ whole genome shotgun (WGS) entry which is preliminary data.</text>
</comment>
<dbReference type="InterPro" id="IPR012336">
    <property type="entry name" value="Thioredoxin-like_fold"/>
</dbReference>
<keyword evidence="8" id="KW-1185">Reference proteome</keyword>
<dbReference type="Pfam" id="PF13462">
    <property type="entry name" value="Thioredoxin_4"/>
    <property type="match status" value="1"/>
</dbReference>
<keyword evidence="4" id="KW-1015">Disulfide bond</keyword>
<feature type="domain" description="Thioredoxin-like fold" evidence="6">
    <location>
        <begin position="50"/>
        <end position="217"/>
    </location>
</feature>
<name>A0A9Q8CKJ9_9STAP</name>
<organism evidence="7 8">
    <name type="scientific">Macrococcus carouselicus</name>
    <dbReference type="NCBI Taxonomy" id="69969"/>
    <lineage>
        <taxon>Bacteria</taxon>
        <taxon>Bacillati</taxon>
        <taxon>Bacillota</taxon>
        <taxon>Bacilli</taxon>
        <taxon>Bacillales</taxon>
        <taxon>Staphylococcaceae</taxon>
        <taxon>Macrococcus</taxon>
    </lineage>
</organism>
<evidence type="ECO:0000256" key="2">
    <source>
        <dbReference type="ARBA" id="ARBA00022729"/>
    </source>
</evidence>
<evidence type="ECO:0000256" key="5">
    <source>
        <dbReference type="ARBA" id="ARBA00023284"/>
    </source>
</evidence>
<dbReference type="Gene3D" id="3.40.30.10">
    <property type="entry name" value="Glutaredoxin"/>
    <property type="match status" value="1"/>
</dbReference>
<proteinExistence type="inferred from homology"/>
<keyword evidence="2" id="KW-0732">Signal</keyword>
<sequence length="221" mass="24726">MMKNKGNIIFAMLLALIVIAAIAAMIIFNQKNSADESNTTEETAEIDVSGQPMLGKKDAPVTLVEFGDFLCPACKYYDMEIQPELIKKYVDKGELKMYFVNTPFHGADSLRGAHAAEYIRKNNPDKYWDFHNALFEAQPTTHTEGESWLTADLIKKTAQKIGIKHADKVVAAKEDEAVNHDIDLYKKHNVTQTPTIIIDGKTVSNPLEIKEIEQAIESAKK</sequence>
<gene>
    <name evidence="7" type="ORF">ERX40_06335</name>
</gene>
<dbReference type="AlphaFoldDB" id="A0A9Q8CKJ9"/>
<evidence type="ECO:0000259" key="6">
    <source>
        <dbReference type="Pfam" id="PF13462"/>
    </source>
</evidence>
<dbReference type="EMBL" id="SCWD01000002">
    <property type="protein sequence ID" value="TDM02173.1"/>
    <property type="molecule type" value="Genomic_DNA"/>
</dbReference>
<dbReference type="SUPFAM" id="SSF52833">
    <property type="entry name" value="Thioredoxin-like"/>
    <property type="match status" value="1"/>
</dbReference>
<comment type="similarity">
    <text evidence="1">Belongs to the thioredoxin family. DsbA subfamily.</text>
</comment>
<protein>
    <submittedName>
        <fullName evidence="7">DsbA family protein</fullName>
    </submittedName>
</protein>
<evidence type="ECO:0000313" key="7">
    <source>
        <dbReference type="EMBL" id="TDM02173.1"/>
    </source>
</evidence>
<dbReference type="PANTHER" id="PTHR13887">
    <property type="entry name" value="GLUTATHIONE S-TRANSFERASE KAPPA"/>
    <property type="match status" value="1"/>
</dbReference>
<keyword evidence="3" id="KW-0560">Oxidoreductase</keyword>
<reference evidence="7 8" key="1">
    <citation type="submission" date="2019-01" db="EMBL/GenBank/DDBJ databases">
        <title>Draft genome sequences of the type strains of six Macrococcus species.</title>
        <authorList>
            <person name="Mazhar S."/>
            <person name="Altermann E."/>
            <person name="Hill C."/>
            <person name="Mcauliffe O."/>
        </authorList>
    </citation>
    <scope>NUCLEOTIDE SEQUENCE [LARGE SCALE GENOMIC DNA]</scope>
    <source>
        <strain evidence="7 8">ATCC 51828</strain>
    </source>
</reference>
<evidence type="ECO:0000256" key="1">
    <source>
        <dbReference type="ARBA" id="ARBA00005791"/>
    </source>
</evidence>
<dbReference type="OrthoDB" id="117402at2"/>
<dbReference type="Proteomes" id="UP000295280">
    <property type="component" value="Unassembled WGS sequence"/>
</dbReference>
<evidence type="ECO:0000256" key="4">
    <source>
        <dbReference type="ARBA" id="ARBA00023157"/>
    </source>
</evidence>
<accession>A0A9Q8CKJ9</accession>
<dbReference type="InterPro" id="IPR036249">
    <property type="entry name" value="Thioredoxin-like_sf"/>
</dbReference>
<dbReference type="PANTHER" id="PTHR13887:SF14">
    <property type="entry name" value="DISULFIDE BOND FORMATION PROTEIN D"/>
    <property type="match status" value="1"/>
</dbReference>
<keyword evidence="5" id="KW-0676">Redox-active center</keyword>
<evidence type="ECO:0000313" key="8">
    <source>
        <dbReference type="Proteomes" id="UP000295280"/>
    </source>
</evidence>
<dbReference type="GO" id="GO:0016491">
    <property type="term" value="F:oxidoreductase activity"/>
    <property type="evidence" value="ECO:0007669"/>
    <property type="project" value="UniProtKB-KW"/>
</dbReference>